<organism evidence="2">
    <name type="scientific">Ignisphaera aggregans</name>
    <dbReference type="NCBI Taxonomy" id="334771"/>
    <lineage>
        <taxon>Archaea</taxon>
        <taxon>Thermoproteota</taxon>
        <taxon>Thermoprotei</taxon>
        <taxon>Desulfurococcales</taxon>
        <taxon>Desulfurococcaceae</taxon>
        <taxon>Ignisphaera</taxon>
    </lineage>
</organism>
<dbReference type="EMBL" id="DTCA01000050">
    <property type="protein sequence ID" value="HGM07063.1"/>
    <property type="molecule type" value="Genomic_DNA"/>
</dbReference>
<evidence type="ECO:0000256" key="1">
    <source>
        <dbReference type="SAM" id="Coils"/>
    </source>
</evidence>
<dbReference type="InterPro" id="IPR036465">
    <property type="entry name" value="vWFA_dom_sf"/>
</dbReference>
<name>A0A7C4D3D1_9CREN</name>
<reference evidence="2" key="1">
    <citation type="journal article" date="2020" name="mSystems">
        <title>Genome- and Community-Level Interaction Insights into Carbon Utilization and Element Cycling Functions of Hydrothermarchaeota in Hydrothermal Sediment.</title>
        <authorList>
            <person name="Zhou Z."/>
            <person name="Liu Y."/>
            <person name="Xu W."/>
            <person name="Pan J."/>
            <person name="Luo Z.H."/>
            <person name="Li M."/>
        </authorList>
    </citation>
    <scope>NUCLEOTIDE SEQUENCE [LARGE SCALE GENOMIC DNA]</scope>
    <source>
        <strain evidence="2">SpSt-658</strain>
    </source>
</reference>
<protein>
    <recommendedName>
        <fullName evidence="3">VWA domain-containing protein</fullName>
    </recommendedName>
</protein>
<dbReference type="AlphaFoldDB" id="A0A7C4D3D1"/>
<dbReference type="Gene3D" id="3.40.50.410">
    <property type="entry name" value="von Willebrand factor, type A domain"/>
    <property type="match status" value="1"/>
</dbReference>
<keyword evidence="1" id="KW-0175">Coiled coil</keyword>
<comment type="caution">
    <text evidence="2">The sequence shown here is derived from an EMBL/GenBank/DDBJ whole genome shotgun (WGS) entry which is preliminary data.</text>
</comment>
<dbReference type="SUPFAM" id="SSF53300">
    <property type="entry name" value="vWA-like"/>
    <property type="match status" value="1"/>
</dbReference>
<sequence>MRPALIEDYRDPTYRALARSVLSSLLLENKKVPFVVAMDSSIIHYKPWHQIVFNPNVKSAWRIILERYYNTEAYRKLNNIVAGDPMLAKYATIHFLNTLFKKSLEQLKQLKKTLSKKDEEDPVDSLLQVLTTQPSPETVKALRAVVGALEKEAEETLKDIDAIESFSHIGVPVANLLEKPDEFREKARNRIIVNLVRFIKKFMREAPNIKQLMSPTLVGGRPLGVKRIQRWSELPRALPMEYLDDDLLIYRIASRSLRVSEQYGGISNYVVYLDKSGSMAGDIRYYTSPTQYEHVPKISFAAAACLVLAYQLRKVGAKMTLKLFDVEVHDLITNFNQLIDILLKINADSGTNISNVLEDAIKYHRNDKIIVVTDGIDQVNEEVVKKAKSMNLDITFVFIKTDNELIRKYFKHRRVDEVRTPVLLEV</sequence>
<feature type="coiled-coil region" evidence="1">
    <location>
        <begin position="100"/>
        <end position="159"/>
    </location>
</feature>
<evidence type="ECO:0008006" key="3">
    <source>
        <dbReference type="Google" id="ProtNLM"/>
    </source>
</evidence>
<proteinExistence type="predicted"/>
<evidence type="ECO:0000313" key="2">
    <source>
        <dbReference type="EMBL" id="HGM07063.1"/>
    </source>
</evidence>
<accession>A0A7C4D3D1</accession>
<gene>
    <name evidence="2" type="ORF">ENU31_01445</name>
</gene>